<sequence>MSATHFLVRSTSCLLPFRRFCTPSPHSLPPTLAAIPDLSLLSSMLPPRDLAYSLFGAPLILDVGPTVNGEIIRVRVQPINTISVSALVISVLLFMGFMYFYLYLLCHKRRTITSQRVSSDAEQPEIHIDEEEKRSLLSWLHFRSRDRFSTAAYDSPLPKPSPGFASPPGLKRNPSSFARGSLIPHLPPVMLASPPPAYASRPSSPYPSRPNTPLGWSRVPSPLGSPRSEASKSNSPQTPSLSPPFPALPSPIMRVASERTSKTSRVQFNPRHSAPSCPPIASPPHQSRGRGDTVPSPTRLAVRSFMTPRSVSAHTLHPEAADLPIPSRARVYTTGETNGSEGTTIRCVARPGEGAGLGLGVGIGLAARGRILTRGPSAVWSPEVAGTGVGPRF</sequence>
<feature type="region of interest" description="Disordered" evidence="1">
    <location>
        <begin position="152"/>
        <end position="177"/>
    </location>
</feature>
<dbReference type="EMBL" id="JACAZI010000033">
    <property type="protein sequence ID" value="KAF7330538.1"/>
    <property type="molecule type" value="Genomic_DNA"/>
</dbReference>
<comment type="caution">
    <text evidence="3">The sequence shown here is derived from an EMBL/GenBank/DDBJ whole genome shotgun (WGS) entry which is preliminary data.</text>
</comment>
<keyword evidence="2" id="KW-0472">Membrane</keyword>
<evidence type="ECO:0000313" key="3">
    <source>
        <dbReference type="EMBL" id="KAF7330538.1"/>
    </source>
</evidence>
<feature type="transmembrane region" description="Helical" evidence="2">
    <location>
        <begin position="82"/>
        <end position="106"/>
    </location>
</feature>
<dbReference type="AlphaFoldDB" id="A0A8H7CCK0"/>
<protein>
    <submittedName>
        <fullName evidence="3">Uncharacterized protein</fullName>
    </submittedName>
</protein>
<reference evidence="3" key="1">
    <citation type="submission" date="2020-05" db="EMBL/GenBank/DDBJ databases">
        <title>Mycena genomes resolve the evolution of fungal bioluminescence.</title>
        <authorList>
            <person name="Tsai I.J."/>
        </authorList>
    </citation>
    <scope>NUCLEOTIDE SEQUENCE</scope>
    <source>
        <strain evidence="3">CCC161011</strain>
    </source>
</reference>
<proteinExistence type="predicted"/>
<name>A0A8H7CCK0_9AGAR</name>
<dbReference type="Proteomes" id="UP000620124">
    <property type="component" value="Unassembled WGS sequence"/>
</dbReference>
<evidence type="ECO:0000256" key="1">
    <source>
        <dbReference type="SAM" id="MobiDB-lite"/>
    </source>
</evidence>
<evidence type="ECO:0000313" key="4">
    <source>
        <dbReference type="Proteomes" id="UP000620124"/>
    </source>
</evidence>
<dbReference type="OrthoDB" id="3049632at2759"/>
<feature type="region of interest" description="Disordered" evidence="1">
    <location>
        <begin position="194"/>
        <end position="296"/>
    </location>
</feature>
<organism evidence="3 4">
    <name type="scientific">Mycena venus</name>
    <dbReference type="NCBI Taxonomy" id="2733690"/>
    <lineage>
        <taxon>Eukaryota</taxon>
        <taxon>Fungi</taxon>
        <taxon>Dikarya</taxon>
        <taxon>Basidiomycota</taxon>
        <taxon>Agaricomycotina</taxon>
        <taxon>Agaricomycetes</taxon>
        <taxon>Agaricomycetidae</taxon>
        <taxon>Agaricales</taxon>
        <taxon>Marasmiineae</taxon>
        <taxon>Mycenaceae</taxon>
        <taxon>Mycena</taxon>
    </lineage>
</organism>
<keyword evidence="2" id="KW-1133">Transmembrane helix</keyword>
<keyword evidence="4" id="KW-1185">Reference proteome</keyword>
<accession>A0A8H7CCK0</accession>
<gene>
    <name evidence="3" type="ORF">MVEN_02493500</name>
</gene>
<evidence type="ECO:0000256" key="2">
    <source>
        <dbReference type="SAM" id="Phobius"/>
    </source>
</evidence>
<keyword evidence="2" id="KW-0812">Transmembrane</keyword>